<dbReference type="AlphaFoldDB" id="A0A9P3H5I6"/>
<evidence type="ECO:0000256" key="1">
    <source>
        <dbReference type="SAM" id="MobiDB-lite"/>
    </source>
</evidence>
<evidence type="ECO:0000313" key="2">
    <source>
        <dbReference type="EMBL" id="GJJ70385.1"/>
    </source>
</evidence>
<keyword evidence="3" id="KW-1185">Reference proteome</keyword>
<gene>
    <name evidence="2" type="ORF">EMPS_02734</name>
</gene>
<feature type="compositionally biased region" description="Polar residues" evidence="1">
    <location>
        <begin position="236"/>
        <end position="245"/>
    </location>
</feature>
<feature type="compositionally biased region" description="Polar residues" evidence="1">
    <location>
        <begin position="134"/>
        <end position="156"/>
    </location>
</feature>
<accession>A0A9P3H5I6</accession>
<feature type="region of interest" description="Disordered" evidence="1">
    <location>
        <begin position="1"/>
        <end position="94"/>
    </location>
</feature>
<name>A0A9P3H5I6_9FUNG</name>
<proteinExistence type="predicted"/>
<feature type="region of interest" description="Disordered" evidence="1">
    <location>
        <begin position="124"/>
        <end position="274"/>
    </location>
</feature>
<protein>
    <submittedName>
        <fullName evidence="2">Uncharacterized protein</fullName>
    </submittedName>
</protein>
<feature type="compositionally biased region" description="Low complexity" evidence="1">
    <location>
        <begin position="199"/>
        <end position="213"/>
    </location>
</feature>
<evidence type="ECO:0000313" key="3">
    <source>
        <dbReference type="Proteomes" id="UP000827284"/>
    </source>
</evidence>
<reference evidence="2" key="1">
    <citation type="submission" date="2021-11" db="EMBL/GenBank/DDBJ databases">
        <authorList>
            <person name="Herlambang A."/>
            <person name="Guo Y."/>
            <person name="Takashima Y."/>
            <person name="Nishizawa T."/>
        </authorList>
    </citation>
    <scope>NUCLEOTIDE SEQUENCE</scope>
    <source>
        <strain evidence="2">E1425</strain>
    </source>
</reference>
<feature type="compositionally biased region" description="Acidic residues" evidence="1">
    <location>
        <begin position="28"/>
        <end position="40"/>
    </location>
</feature>
<dbReference type="EMBL" id="BQFW01000004">
    <property type="protein sequence ID" value="GJJ70385.1"/>
    <property type="molecule type" value="Genomic_DNA"/>
</dbReference>
<sequence length="455" mass="50419">MSNPSTKVIGSNRPTRHHASSPSPTQEDPQDPLDDDEAEPSEPSGSLFLEERTRSEDSTPSPEPMEAPAGMIIDIDPPSDEDEPGRDTLVSNMQPHLLLPIPPWQQQFQTQDVESEDQQMFIYDYGQGYPPSPTSTNSSVYTPSLTEGDSGMSCSICSDMPFDRSPDLSPQPSPSPELSSTGTHPSLPIEIDSSEDGHSMTSRCSSRSLSPFSWTESHSRLSPSIPLSRDGLYKTSRPNSPSPSLCRTGPHRRHSPDPLWPQDDLCKMPRSHSMSSSSSSLLAMALHNAIAETQLPLPPMESLGQWLNWAEPRSPSFSTRASVGSSTDLHARSMAPSPAPLEMDFEYEIVNPPHLELIDDQQENQRFKEPLSPSFRAPTWSTENREGSFFSSRAATSTLHGPPHRYCTAVMDVEPRHSLSYILHNCGEDFDRHVDEVSHEGQEEEEDEDESENEK</sequence>
<dbReference type="Proteomes" id="UP000827284">
    <property type="component" value="Unassembled WGS sequence"/>
</dbReference>
<reference evidence="2" key="2">
    <citation type="journal article" date="2022" name="Microbiol. Resour. Announc.">
        <title>Whole-Genome Sequence of Entomortierella parvispora E1425, a Mucoromycotan Fungus Associated with Burkholderiaceae-Related Endosymbiotic Bacteria.</title>
        <authorList>
            <person name="Herlambang A."/>
            <person name="Guo Y."/>
            <person name="Takashima Y."/>
            <person name="Narisawa K."/>
            <person name="Ohta H."/>
            <person name="Nishizawa T."/>
        </authorList>
    </citation>
    <scope>NUCLEOTIDE SEQUENCE</scope>
    <source>
        <strain evidence="2">E1425</strain>
    </source>
</reference>
<feature type="region of interest" description="Disordered" evidence="1">
    <location>
        <begin position="433"/>
        <end position="455"/>
    </location>
</feature>
<feature type="compositionally biased region" description="Acidic residues" evidence="1">
    <location>
        <begin position="442"/>
        <end position="455"/>
    </location>
</feature>
<comment type="caution">
    <text evidence="2">The sequence shown here is derived from an EMBL/GenBank/DDBJ whole genome shotgun (WGS) entry which is preliminary data.</text>
</comment>
<organism evidence="2 3">
    <name type="scientific">Entomortierella parvispora</name>
    <dbReference type="NCBI Taxonomy" id="205924"/>
    <lineage>
        <taxon>Eukaryota</taxon>
        <taxon>Fungi</taxon>
        <taxon>Fungi incertae sedis</taxon>
        <taxon>Mucoromycota</taxon>
        <taxon>Mortierellomycotina</taxon>
        <taxon>Mortierellomycetes</taxon>
        <taxon>Mortierellales</taxon>
        <taxon>Mortierellaceae</taxon>
        <taxon>Entomortierella</taxon>
    </lineage>
</organism>
<feature type="compositionally biased region" description="Polar residues" evidence="1">
    <location>
        <begin position="1"/>
        <end position="13"/>
    </location>
</feature>